<dbReference type="Gene3D" id="2.60.40.10">
    <property type="entry name" value="Immunoglobulins"/>
    <property type="match status" value="6"/>
</dbReference>
<evidence type="ECO:0000256" key="3">
    <source>
        <dbReference type="SAM" id="Phobius"/>
    </source>
</evidence>
<dbReference type="PROSITE" id="PS50835">
    <property type="entry name" value="IG_LIKE"/>
    <property type="match status" value="5"/>
</dbReference>
<feature type="domain" description="Fibronectin type-III" evidence="6">
    <location>
        <begin position="1071"/>
        <end position="1175"/>
    </location>
</feature>
<evidence type="ECO:0000256" key="1">
    <source>
        <dbReference type="ARBA" id="ARBA00023319"/>
    </source>
</evidence>
<dbReference type="Pfam" id="PF13895">
    <property type="entry name" value="Ig_2"/>
    <property type="match status" value="1"/>
</dbReference>
<evidence type="ECO:0000256" key="4">
    <source>
        <dbReference type="SAM" id="SignalP"/>
    </source>
</evidence>
<feature type="chain" id="PRO_5012168764" evidence="4">
    <location>
        <begin position="19"/>
        <end position="1289"/>
    </location>
</feature>
<proteinExistence type="predicted"/>
<keyword evidence="1" id="KW-0393">Immunoglobulin domain</keyword>
<feature type="compositionally biased region" description="Basic and acidic residues" evidence="2">
    <location>
        <begin position="1227"/>
        <end position="1247"/>
    </location>
</feature>
<dbReference type="PROSITE" id="PS50853">
    <property type="entry name" value="FN3"/>
    <property type="match status" value="1"/>
</dbReference>
<evidence type="ECO:0000256" key="2">
    <source>
        <dbReference type="SAM" id="MobiDB-lite"/>
    </source>
</evidence>
<keyword evidence="3" id="KW-1133">Transmembrane helix</keyword>
<dbReference type="InterPro" id="IPR036179">
    <property type="entry name" value="Ig-like_dom_sf"/>
</dbReference>
<dbReference type="InterPro" id="IPR013783">
    <property type="entry name" value="Ig-like_fold"/>
</dbReference>
<feature type="compositionally biased region" description="Acidic residues" evidence="2">
    <location>
        <begin position="1248"/>
        <end position="1259"/>
    </location>
</feature>
<dbReference type="InParanoid" id="A0A1X7UJA3"/>
<dbReference type="OrthoDB" id="6151406at2759"/>
<reference evidence="8" key="1">
    <citation type="submission" date="2017-05" db="UniProtKB">
        <authorList>
            <consortium name="EnsemblMetazoa"/>
        </authorList>
    </citation>
    <scope>IDENTIFICATION</scope>
</reference>
<keyword evidence="4" id="KW-0732">Signal</keyword>
<dbReference type="STRING" id="400682.A0A1X7UJA3"/>
<feature type="signal peptide" evidence="4">
    <location>
        <begin position="1"/>
        <end position="18"/>
    </location>
</feature>
<feature type="region of interest" description="Disordered" evidence="2">
    <location>
        <begin position="1227"/>
        <end position="1289"/>
    </location>
</feature>
<organism evidence="8">
    <name type="scientific">Amphimedon queenslandica</name>
    <name type="common">Sponge</name>
    <dbReference type="NCBI Taxonomy" id="400682"/>
    <lineage>
        <taxon>Eukaryota</taxon>
        <taxon>Metazoa</taxon>
        <taxon>Porifera</taxon>
        <taxon>Demospongiae</taxon>
        <taxon>Heteroscleromorpha</taxon>
        <taxon>Haplosclerida</taxon>
        <taxon>Niphatidae</taxon>
        <taxon>Amphimedon</taxon>
    </lineage>
</organism>
<evidence type="ECO:0000259" key="5">
    <source>
        <dbReference type="PROSITE" id="PS50835"/>
    </source>
</evidence>
<dbReference type="EnsemblMetazoa" id="Aqu2.1.27551_001">
    <property type="protein sequence ID" value="Aqu2.1.27551_001"/>
    <property type="gene ID" value="Aqu2.1.27551"/>
</dbReference>
<feature type="domain" description="Ig-like" evidence="5">
    <location>
        <begin position="13"/>
        <end position="108"/>
    </location>
</feature>
<dbReference type="Pfam" id="PF13927">
    <property type="entry name" value="Ig_3"/>
    <property type="match status" value="3"/>
</dbReference>
<dbReference type="SUPFAM" id="SSF48726">
    <property type="entry name" value="Immunoglobulin"/>
    <property type="match status" value="6"/>
</dbReference>
<evidence type="ECO:0000259" key="7">
    <source>
        <dbReference type="PROSITE" id="PS51841"/>
    </source>
</evidence>
<dbReference type="PANTHER" id="PTHR10075:SF100">
    <property type="entry name" value="FASCICLIN-2"/>
    <property type="match status" value="1"/>
</dbReference>
<feature type="domain" description="Ig-like" evidence="5">
    <location>
        <begin position="606"/>
        <end position="687"/>
    </location>
</feature>
<dbReference type="InterPro" id="IPR003961">
    <property type="entry name" value="FN3_dom"/>
</dbReference>
<feature type="domain" description="Ig-like" evidence="5">
    <location>
        <begin position="442"/>
        <end position="529"/>
    </location>
</feature>
<dbReference type="SUPFAM" id="SSF49265">
    <property type="entry name" value="Fibronectin type III"/>
    <property type="match status" value="1"/>
</dbReference>
<keyword evidence="3" id="KW-0472">Membrane</keyword>
<feature type="domain" description="Ig-like" evidence="5">
    <location>
        <begin position="897"/>
        <end position="994"/>
    </location>
</feature>
<dbReference type="SMART" id="SM00409">
    <property type="entry name" value="IG"/>
    <property type="match status" value="6"/>
</dbReference>
<feature type="compositionally biased region" description="Low complexity" evidence="2">
    <location>
        <begin position="1278"/>
        <end position="1289"/>
    </location>
</feature>
<dbReference type="GO" id="GO:0005886">
    <property type="term" value="C:plasma membrane"/>
    <property type="evidence" value="ECO:0007669"/>
    <property type="project" value="TreeGrafter"/>
</dbReference>
<feature type="transmembrane region" description="Helical" evidence="3">
    <location>
        <begin position="1191"/>
        <end position="1218"/>
    </location>
</feature>
<evidence type="ECO:0000313" key="8">
    <source>
        <dbReference type="EnsemblMetazoa" id="Aqu2.1.27551_001"/>
    </source>
</evidence>
<dbReference type="InterPro" id="IPR003599">
    <property type="entry name" value="Ig_sub"/>
</dbReference>
<dbReference type="InterPro" id="IPR003598">
    <property type="entry name" value="Ig_sub2"/>
</dbReference>
<dbReference type="PANTHER" id="PTHR10075">
    <property type="entry name" value="BASIGIN RELATED"/>
    <property type="match status" value="1"/>
</dbReference>
<dbReference type="GO" id="GO:0007156">
    <property type="term" value="P:homophilic cell adhesion via plasma membrane adhesion molecules"/>
    <property type="evidence" value="ECO:0007669"/>
    <property type="project" value="TreeGrafter"/>
</dbReference>
<dbReference type="PROSITE" id="PS51841">
    <property type="entry name" value="LTD"/>
    <property type="match status" value="1"/>
</dbReference>
<protein>
    <submittedName>
        <fullName evidence="8">Uncharacterized protein</fullName>
    </submittedName>
</protein>
<dbReference type="InterPro" id="IPR001322">
    <property type="entry name" value="Lamin_tail_dom"/>
</dbReference>
<keyword evidence="3" id="KW-0812">Transmembrane</keyword>
<dbReference type="GO" id="GO:0098632">
    <property type="term" value="F:cell-cell adhesion mediator activity"/>
    <property type="evidence" value="ECO:0007669"/>
    <property type="project" value="TreeGrafter"/>
</dbReference>
<sequence>MLCLIICLLVLAPQVSLAASFPSFLEVAESREVNLYSSVTINCTIEEGQFLYWMHNNALNITDSTPGYILTGTLLTIANFTYEYSGEYRCAAGSIMSSEADETTIALSRITIITTFTQREFLHNEPEDYTSYLIDTRIGTSETTVKGRELAPFQCNLSRPIYRAVRPFLSWEVEEPNGNVYEITKSGDKDYNFRIQFDNIAFLQMHFIEDYQNLTRVRCIATNPNEPSEKIYSRWATLSISDDDFVEPDNYDPLIQKPLPQTYDENLNEGVVVPCAKSSGNLSVTLGWRISGDVNRYYQGSLDPARPDADFVGYNNMWLNLTNGNLLGHVVSCFTFIGNRVFLARTMIVTRPNITLTNNEISYSIPALLDSSISLNIDDGALAQWWMNGSSLVSGGQFSIFENGTLYISDITFSSGGIYQVDTINNFEISLITYHVQVVVGGYVTGITDDLTASVGSNVTLTCEASSIPESITYSWRLNGVTLSDGGKYSGTNTSTLSIASISEREVGEYECYPTNEYGNRNTSSTKLSVIGSLEINGIDSQNISNFAPPVSSGYTISPNNSRIILTDSGDLITDPLSPQDTGTYTFTSTDHGGATLTITVNVYAPAYVISISDPQTVSSGSSVTINVTVGGTPDDFTYQWFRNGILIAGETDSTLTIPSISTTDIGIYTCTPNNSRGSTNSSSTIISVTSSLSINGVGMQNISNFAPPVSSGYTISPNNSRIILTDSGDLITDPLSPQDTGTYTFTSADHGGATLAITVDVYAPAYVISISDPQTVSSGSSVTINVTVGGTPDDFTYQWFRNGILIAGETDSTLTIPSISTTDIGIYTCTPNNSRGSTNSSSTIISVTSSLTLFGMRSQLISNFAPPVSSGYTISPKNSRIILTESGDLITDPLSPQDTGTYTFTSADHGGATLTISITVIGSTIEISVGERVVIPCHTFDASEFRWLKDGAVIPGENGSSLVLSNVSYVNIGRYQCIAVDDDGNSTSSPSFQINVNDSKTLVWLTPLRELVFPPASEAYNCTPSAPFNVTSTGHLVTTGLSMHHSRNYSCYNKDINGTLILELIVEGLPPLVPEIQIVKFSSRDSQYIYVEWNNVATPLRPVSSYTFNWRVTFKSGTVDKRQLNAEFNTISTTNNYHYVSFRRGEIFAFTVSAANEAGSSSPSQEKIFDVDGELGTPGGTERQESLHAWIIALIVILVLICCICCLCCLICLCCLWGRRRKRDYNAEEQEKRHATELEEYRKKGEEEGEDESDEESSQSEGSIKDPEDEPEEGEQEGPAPDQNSNSE</sequence>
<feature type="domain" description="Ig-like" evidence="5">
    <location>
        <begin position="765"/>
        <end position="846"/>
    </location>
</feature>
<dbReference type="InterPro" id="IPR036116">
    <property type="entry name" value="FN3_sf"/>
</dbReference>
<evidence type="ECO:0000259" key="6">
    <source>
        <dbReference type="PROSITE" id="PS50853"/>
    </source>
</evidence>
<feature type="compositionally biased region" description="Acidic residues" evidence="2">
    <location>
        <begin position="1268"/>
        <end position="1277"/>
    </location>
</feature>
<dbReference type="SMART" id="SM00408">
    <property type="entry name" value="IGc2"/>
    <property type="match status" value="5"/>
</dbReference>
<name>A0A1X7UJA3_AMPQE</name>
<dbReference type="InterPro" id="IPR007110">
    <property type="entry name" value="Ig-like_dom"/>
</dbReference>
<feature type="domain" description="LTD" evidence="7">
    <location>
        <begin position="522"/>
        <end position="748"/>
    </location>
</feature>
<accession>A0A1X7UJA3</accession>
<dbReference type="eggNOG" id="KOG3510">
    <property type="taxonomic scope" value="Eukaryota"/>
</dbReference>